<dbReference type="PANTHER" id="PTHR46797">
    <property type="entry name" value="HTH-TYPE TRANSCRIPTIONAL REGULATOR"/>
    <property type="match status" value="1"/>
</dbReference>
<evidence type="ECO:0000313" key="4">
    <source>
        <dbReference type="EMBL" id="GGB26533.1"/>
    </source>
</evidence>
<accession>A0A916WSX1</accession>
<dbReference type="InterPro" id="IPR010982">
    <property type="entry name" value="Lambda_DNA-bd_dom_sf"/>
</dbReference>
<keyword evidence="5" id="KW-1185">Reference proteome</keyword>
<sequence>MNTPDLPETTADAATRTDERPVIDNPTPEHRELPDDTTSPVALEDVIAVQVRNLRKSAGLSVGELAAKIGISKAMLSKIENAQTSCSLSTLSRLATGLDVPVTTLFRGADAPREAVYVENGRGAVIVGRGTRVGHHYELLGALRGQHRRLEPVLVTLTESSETHPRFQHAGTELLYMLEGVMVYQHEGAEFTLRPGDSMLIDGEGVHGPTDLVRVPIRFLSVTAYPDNHEVVD</sequence>
<dbReference type="GO" id="GO:0003700">
    <property type="term" value="F:DNA-binding transcription factor activity"/>
    <property type="evidence" value="ECO:0007669"/>
    <property type="project" value="TreeGrafter"/>
</dbReference>
<reference evidence="4" key="1">
    <citation type="journal article" date="2014" name="Int. J. Syst. Evol. Microbiol.">
        <title>Complete genome sequence of Corynebacterium casei LMG S-19264T (=DSM 44701T), isolated from a smear-ripened cheese.</title>
        <authorList>
            <consortium name="US DOE Joint Genome Institute (JGI-PGF)"/>
            <person name="Walter F."/>
            <person name="Albersmeier A."/>
            <person name="Kalinowski J."/>
            <person name="Ruckert C."/>
        </authorList>
    </citation>
    <scope>NUCLEOTIDE SEQUENCE</scope>
    <source>
        <strain evidence="4">CGMCC 1.12827</strain>
    </source>
</reference>
<comment type="caution">
    <text evidence="4">The sequence shown here is derived from an EMBL/GenBank/DDBJ whole genome shotgun (WGS) entry which is preliminary data.</text>
</comment>
<reference evidence="4" key="2">
    <citation type="submission" date="2020-09" db="EMBL/GenBank/DDBJ databases">
        <authorList>
            <person name="Sun Q."/>
            <person name="Zhou Y."/>
        </authorList>
    </citation>
    <scope>NUCLEOTIDE SEQUENCE</scope>
    <source>
        <strain evidence="4">CGMCC 1.12827</strain>
    </source>
</reference>
<dbReference type="SUPFAM" id="SSF47413">
    <property type="entry name" value="lambda repressor-like DNA-binding domains"/>
    <property type="match status" value="1"/>
</dbReference>
<evidence type="ECO:0000259" key="3">
    <source>
        <dbReference type="PROSITE" id="PS50943"/>
    </source>
</evidence>
<dbReference type="SUPFAM" id="SSF51182">
    <property type="entry name" value="RmlC-like cupins"/>
    <property type="match status" value="1"/>
</dbReference>
<dbReference type="Pfam" id="PF07883">
    <property type="entry name" value="Cupin_2"/>
    <property type="match status" value="1"/>
</dbReference>
<feature type="domain" description="HTH cro/C1-type" evidence="3">
    <location>
        <begin position="51"/>
        <end position="105"/>
    </location>
</feature>
<dbReference type="InterPro" id="IPR050807">
    <property type="entry name" value="TransReg_Diox_bact_type"/>
</dbReference>
<dbReference type="Pfam" id="PF01381">
    <property type="entry name" value="HTH_3"/>
    <property type="match status" value="1"/>
</dbReference>
<evidence type="ECO:0000256" key="2">
    <source>
        <dbReference type="SAM" id="MobiDB-lite"/>
    </source>
</evidence>
<dbReference type="InterPro" id="IPR013096">
    <property type="entry name" value="Cupin_2"/>
</dbReference>
<proteinExistence type="predicted"/>
<organism evidence="4 5">
    <name type="scientific">Gordonia jinhuaensis</name>
    <dbReference type="NCBI Taxonomy" id="1517702"/>
    <lineage>
        <taxon>Bacteria</taxon>
        <taxon>Bacillati</taxon>
        <taxon>Actinomycetota</taxon>
        <taxon>Actinomycetes</taxon>
        <taxon>Mycobacteriales</taxon>
        <taxon>Gordoniaceae</taxon>
        <taxon>Gordonia</taxon>
    </lineage>
</organism>
<dbReference type="InterPro" id="IPR001387">
    <property type="entry name" value="Cro/C1-type_HTH"/>
</dbReference>
<protein>
    <submittedName>
        <fullName evidence="4">Transcriptional regulator</fullName>
    </submittedName>
</protein>
<dbReference type="EMBL" id="BMGC01000006">
    <property type="protein sequence ID" value="GGB26533.1"/>
    <property type="molecule type" value="Genomic_DNA"/>
</dbReference>
<feature type="compositionally biased region" description="Basic and acidic residues" evidence="2">
    <location>
        <begin position="15"/>
        <end position="34"/>
    </location>
</feature>
<dbReference type="AlphaFoldDB" id="A0A916WSX1"/>
<dbReference type="GO" id="GO:0005829">
    <property type="term" value="C:cytosol"/>
    <property type="evidence" value="ECO:0007669"/>
    <property type="project" value="TreeGrafter"/>
</dbReference>
<evidence type="ECO:0000313" key="5">
    <source>
        <dbReference type="Proteomes" id="UP000621454"/>
    </source>
</evidence>
<dbReference type="InterPro" id="IPR014710">
    <property type="entry name" value="RmlC-like_jellyroll"/>
</dbReference>
<name>A0A916WSX1_9ACTN</name>
<dbReference type="Gene3D" id="2.60.120.10">
    <property type="entry name" value="Jelly Rolls"/>
    <property type="match status" value="1"/>
</dbReference>
<dbReference type="InterPro" id="IPR011051">
    <property type="entry name" value="RmlC_Cupin_sf"/>
</dbReference>
<dbReference type="CDD" id="cd00093">
    <property type="entry name" value="HTH_XRE"/>
    <property type="match status" value="1"/>
</dbReference>
<dbReference type="CDD" id="cd02209">
    <property type="entry name" value="cupin_XRE_C"/>
    <property type="match status" value="1"/>
</dbReference>
<evidence type="ECO:0000256" key="1">
    <source>
        <dbReference type="ARBA" id="ARBA00023125"/>
    </source>
</evidence>
<keyword evidence="1" id="KW-0238">DNA-binding</keyword>
<dbReference type="GO" id="GO:0003677">
    <property type="term" value="F:DNA binding"/>
    <property type="evidence" value="ECO:0007669"/>
    <property type="project" value="UniProtKB-KW"/>
</dbReference>
<dbReference type="PANTHER" id="PTHR46797:SF1">
    <property type="entry name" value="METHYLPHOSPHONATE SYNTHASE"/>
    <property type="match status" value="1"/>
</dbReference>
<dbReference type="Proteomes" id="UP000621454">
    <property type="component" value="Unassembled WGS sequence"/>
</dbReference>
<gene>
    <name evidence="4" type="ORF">GCM10011489_13380</name>
</gene>
<dbReference type="PROSITE" id="PS50943">
    <property type="entry name" value="HTH_CROC1"/>
    <property type="match status" value="1"/>
</dbReference>
<dbReference type="SMART" id="SM00530">
    <property type="entry name" value="HTH_XRE"/>
    <property type="match status" value="1"/>
</dbReference>
<dbReference type="Gene3D" id="1.10.260.40">
    <property type="entry name" value="lambda repressor-like DNA-binding domains"/>
    <property type="match status" value="1"/>
</dbReference>
<feature type="region of interest" description="Disordered" evidence="2">
    <location>
        <begin position="1"/>
        <end position="37"/>
    </location>
</feature>